<evidence type="ECO:0000259" key="8">
    <source>
        <dbReference type="Pfam" id="PF05041"/>
    </source>
</evidence>
<dbReference type="Proteomes" id="UP001458880">
    <property type="component" value="Unassembled WGS sequence"/>
</dbReference>
<feature type="region of interest" description="Disordered" evidence="7">
    <location>
        <begin position="695"/>
        <end position="735"/>
    </location>
</feature>
<dbReference type="AlphaFoldDB" id="A0AAW1HUD9"/>
<protein>
    <recommendedName>
        <fullName evidence="6">Pecanex-like protein</fullName>
    </recommendedName>
</protein>
<accession>A0AAW1HUD9</accession>
<sequence>MPAQLLFESNLLQESFLVDYFLMSIVFQKTTEFLLKIQFVVTYIAPWQITWGSAFHAFAQPFSVPHSAMLFLQAFISAVLSTPLNPFLGSAIFLTSYVRPVKFWERDYNTKIKFWERDYNTKRVDHSNTPLSSHLDRNLGADDNNLNSIFYEHLTRSLQQPQPRSRRQQFKLDILRTSNQISPTFLMRRFDPRQMGWGPVSQGDCFVLASDYLNCLVHIIEMGNGLVTFQMRGLEFRGTYCQQREVEAISEGVEENDGCCCCDPGHLPHMLSVNAAFSQRWLAWEVTAAKYILEGYSISDNNALSMLQVFDFRKVLITYYVKSIIFYAIRSSKLEDWLNSQTIIKALEPINDKNFVDLDPIFNYNIDEDYDLNAGGMTRSMFCHIYSDWISFCVAKSRKNIESGNNSMLVLLCFALSLLGRRSLGAASHNTVSSVEFFLYGLHALFKGDFRITCPRDEWVFTDMDLLKTVVAPGVRMSLKLHQDHFMSPDEYDELSALYDAICKHGEELVISHEGDPAWRSAVLSGTASLLALRHVLDDGTDEYKIIMLNKRYLNFRVIKINKECVRGLWAGQQQELVYLRNRNPERGSIQNAKQALRNIINSSCDQPIGYPIYVSPLTTSYAETNEQLCSLIDGELILKPNCLGKIQNYLLELFRRIRKRCGEGCSSGGSARDELGMGHEGVYAMTPIAALGHHTTGSQSIDGSHLGGSMGRGSSLSRTSLGNRGSLASMGKPTSSTLVSLAGLFKEKDERAVSQAPDGQTRGDERSGEPTEHADKEVTLHRVRIVDPNLVYDGINLGRRIDVCWPNEYMRARGGRSYWRDWLPETGMEGQVVHRWSPCHKDPNRRSHVDRTIFLVQIDDKFVPIAESGVQDIGAEI</sequence>
<evidence type="ECO:0000256" key="1">
    <source>
        <dbReference type="ARBA" id="ARBA00004141"/>
    </source>
</evidence>
<dbReference type="GO" id="GO:0007029">
    <property type="term" value="P:endoplasmic reticulum organization"/>
    <property type="evidence" value="ECO:0007669"/>
    <property type="project" value="TreeGrafter"/>
</dbReference>
<reference evidence="9 10" key="1">
    <citation type="journal article" date="2024" name="BMC Genomics">
        <title>De novo assembly and annotation of Popillia japonica's genome with initial clues to its potential as an invasive pest.</title>
        <authorList>
            <person name="Cucini C."/>
            <person name="Boschi S."/>
            <person name="Funari R."/>
            <person name="Cardaioli E."/>
            <person name="Iannotti N."/>
            <person name="Marturano G."/>
            <person name="Paoli F."/>
            <person name="Bruttini M."/>
            <person name="Carapelli A."/>
            <person name="Frati F."/>
            <person name="Nardi F."/>
        </authorList>
    </citation>
    <scope>NUCLEOTIDE SEQUENCE [LARGE SCALE GENOMIC DNA]</scope>
    <source>
        <strain evidence="9">DMR45628</strain>
    </source>
</reference>
<feature type="compositionally biased region" description="Basic and acidic residues" evidence="7">
    <location>
        <begin position="762"/>
        <end position="777"/>
    </location>
</feature>
<dbReference type="GO" id="GO:0005783">
    <property type="term" value="C:endoplasmic reticulum"/>
    <property type="evidence" value="ECO:0007669"/>
    <property type="project" value="TreeGrafter"/>
</dbReference>
<name>A0AAW1HUD9_POPJA</name>
<evidence type="ECO:0000313" key="9">
    <source>
        <dbReference type="EMBL" id="KAK9680251.1"/>
    </source>
</evidence>
<evidence type="ECO:0000256" key="6">
    <source>
        <dbReference type="RuleBase" id="RU367089"/>
    </source>
</evidence>
<organism evidence="9 10">
    <name type="scientific">Popillia japonica</name>
    <name type="common">Japanese beetle</name>
    <dbReference type="NCBI Taxonomy" id="7064"/>
    <lineage>
        <taxon>Eukaryota</taxon>
        <taxon>Metazoa</taxon>
        <taxon>Ecdysozoa</taxon>
        <taxon>Arthropoda</taxon>
        <taxon>Hexapoda</taxon>
        <taxon>Insecta</taxon>
        <taxon>Pterygota</taxon>
        <taxon>Neoptera</taxon>
        <taxon>Endopterygota</taxon>
        <taxon>Coleoptera</taxon>
        <taxon>Polyphaga</taxon>
        <taxon>Scarabaeiformia</taxon>
        <taxon>Scarabaeidae</taxon>
        <taxon>Rutelinae</taxon>
        <taxon>Popillia</taxon>
    </lineage>
</organism>
<comment type="subcellular location">
    <subcellularLocation>
        <location evidence="1 6">Membrane</location>
        <topology evidence="1 6">Multi-pass membrane protein</topology>
    </subcellularLocation>
</comment>
<comment type="caution">
    <text evidence="9">The sequence shown here is derived from an EMBL/GenBank/DDBJ whole genome shotgun (WGS) entry which is preliminary data.</text>
</comment>
<dbReference type="EMBL" id="JASPKY010000918">
    <property type="protein sequence ID" value="KAK9680251.1"/>
    <property type="molecule type" value="Genomic_DNA"/>
</dbReference>
<gene>
    <name evidence="9" type="ORF">QE152_g39244</name>
</gene>
<comment type="similarity">
    <text evidence="2 6">Belongs to the pecanex family.</text>
</comment>
<dbReference type="Pfam" id="PF05041">
    <property type="entry name" value="Pecanex_C"/>
    <property type="match status" value="1"/>
</dbReference>
<evidence type="ECO:0000256" key="3">
    <source>
        <dbReference type="ARBA" id="ARBA00022692"/>
    </source>
</evidence>
<feature type="domain" description="Pecanex C-terminal" evidence="8">
    <location>
        <begin position="404"/>
        <end position="628"/>
    </location>
</feature>
<evidence type="ECO:0000256" key="7">
    <source>
        <dbReference type="SAM" id="MobiDB-lite"/>
    </source>
</evidence>
<evidence type="ECO:0000256" key="2">
    <source>
        <dbReference type="ARBA" id="ARBA00010170"/>
    </source>
</evidence>
<evidence type="ECO:0000313" key="10">
    <source>
        <dbReference type="Proteomes" id="UP001458880"/>
    </source>
</evidence>
<dbReference type="PANTHER" id="PTHR12372:SF7">
    <property type="entry name" value="PROTEIN PECANEX"/>
    <property type="match status" value="1"/>
</dbReference>
<feature type="compositionally biased region" description="Low complexity" evidence="7">
    <location>
        <begin position="713"/>
        <end position="728"/>
    </location>
</feature>
<keyword evidence="5" id="KW-0472">Membrane</keyword>
<dbReference type="InterPro" id="IPR039797">
    <property type="entry name" value="Pecanex"/>
</dbReference>
<dbReference type="PANTHER" id="PTHR12372">
    <property type="entry name" value="PECANEX"/>
    <property type="match status" value="1"/>
</dbReference>
<proteinExistence type="inferred from homology"/>
<dbReference type="InterPro" id="IPR007735">
    <property type="entry name" value="Pecanex_C"/>
</dbReference>
<feature type="region of interest" description="Disordered" evidence="7">
    <location>
        <begin position="750"/>
        <end position="777"/>
    </location>
</feature>
<evidence type="ECO:0000256" key="4">
    <source>
        <dbReference type="ARBA" id="ARBA00022989"/>
    </source>
</evidence>
<evidence type="ECO:0000256" key="5">
    <source>
        <dbReference type="ARBA" id="ARBA00023136"/>
    </source>
</evidence>
<keyword evidence="4" id="KW-1133">Transmembrane helix</keyword>
<keyword evidence="10" id="KW-1185">Reference proteome</keyword>
<keyword evidence="3" id="KW-0812">Transmembrane</keyword>
<dbReference type="GO" id="GO:0016020">
    <property type="term" value="C:membrane"/>
    <property type="evidence" value="ECO:0007669"/>
    <property type="project" value="UniProtKB-SubCell"/>
</dbReference>